<protein>
    <recommendedName>
        <fullName evidence="9">Apolipoprotein N-acyltransferase</fullName>
        <shortName evidence="9">ALP N-acyltransferase</shortName>
        <ecNumber evidence="9">2.3.1.269</ecNumber>
    </recommendedName>
</protein>
<keyword evidence="12" id="KW-1185">Reference proteome</keyword>
<feature type="domain" description="CN hydrolase" evidence="10">
    <location>
        <begin position="257"/>
        <end position="520"/>
    </location>
</feature>
<evidence type="ECO:0000256" key="3">
    <source>
        <dbReference type="ARBA" id="ARBA00022475"/>
    </source>
</evidence>
<keyword evidence="8 9" id="KW-0012">Acyltransferase</keyword>
<keyword evidence="6 9" id="KW-1133">Transmembrane helix</keyword>
<dbReference type="PROSITE" id="PS50263">
    <property type="entry name" value="CN_HYDROLASE"/>
    <property type="match status" value="1"/>
</dbReference>
<accession>A0ABX7PDD0</accession>
<keyword evidence="5 9" id="KW-0812">Transmembrane</keyword>
<feature type="transmembrane region" description="Helical" evidence="9">
    <location>
        <begin position="217"/>
        <end position="237"/>
    </location>
</feature>
<dbReference type="Pfam" id="PF20154">
    <property type="entry name" value="LNT_N"/>
    <property type="match status" value="1"/>
</dbReference>
<dbReference type="EMBL" id="CP071090">
    <property type="protein sequence ID" value="QSQ28458.1"/>
    <property type="molecule type" value="Genomic_DNA"/>
</dbReference>
<keyword evidence="3 9" id="KW-1003">Cell membrane</keyword>
<dbReference type="InterPro" id="IPR036526">
    <property type="entry name" value="C-N_Hydrolase_sf"/>
</dbReference>
<comment type="function">
    <text evidence="9">Catalyzes the phospholipid dependent N-acylation of the N-terminal cysteine of apolipoprotein, the last step in lipoprotein maturation.</text>
</comment>
<feature type="transmembrane region" description="Helical" evidence="9">
    <location>
        <begin position="37"/>
        <end position="59"/>
    </location>
</feature>
<organism evidence="11 12">
    <name type="scientific">Pyxidicoccus parkwayensis</name>
    <dbReference type="NCBI Taxonomy" id="2813578"/>
    <lineage>
        <taxon>Bacteria</taxon>
        <taxon>Pseudomonadati</taxon>
        <taxon>Myxococcota</taxon>
        <taxon>Myxococcia</taxon>
        <taxon>Myxococcales</taxon>
        <taxon>Cystobacterineae</taxon>
        <taxon>Myxococcaceae</taxon>
        <taxon>Pyxidicoccus</taxon>
    </lineage>
</organism>
<dbReference type="SUPFAM" id="SSF56317">
    <property type="entry name" value="Carbon-nitrogen hydrolase"/>
    <property type="match status" value="1"/>
</dbReference>
<dbReference type="PANTHER" id="PTHR38686:SF1">
    <property type="entry name" value="APOLIPOPROTEIN N-ACYLTRANSFERASE"/>
    <property type="match status" value="1"/>
</dbReference>
<dbReference type="HAMAP" id="MF_01148">
    <property type="entry name" value="Lnt"/>
    <property type="match status" value="1"/>
</dbReference>
<feature type="transmembrane region" description="Helical" evidence="9">
    <location>
        <begin position="530"/>
        <end position="549"/>
    </location>
</feature>
<dbReference type="Proteomes" id="UP000662747">
    <property type="component" value="Chromosome"/>
</dbReference>
<proteinExistence type="inferred from homology"/>
<feature type="transmembrane region" description="Helical" evidence="9">
    <location>
        <begin position="12"/>
        <end position="30"/>
    </location>
</feature>
<dbReference type="InterPro" id="IPR003010">
    <property type="entry name" value="C-N_Hydrolase"/>
</dbReference>
<evidence type="ECO:0000256" key="8">
    <source>
        <dbReference type="ARBA" id="ARBA00023315"/>
    </source>
</evidence>
<evidence type="ECO:0000256" key="4">
    <source>
        <dbReference type="ARBA" id="ARBA00022679"/>
    </source>
</evidence>
<dbReference type="EC" id="2.3.1.269" evidence="9"/>
<reference evidence="11 12" key="1">
    <citation type="submission" date="2021-02" db="EMBL/GenBank/DDBJ databases">
        <title>De Novo genome assembly of isolated myxobacteria.</title>
        <authorList>
            <person name="Stevens D.C."/>
        </authorList>
    </citation>
    <scope>NUCLEOTIDE SEQUENCE [LARGE SCALE GENOMIC DNA]</scope>
    <source>
        <strain evidence="12">SCPEA02</strain>
    </source>
</reference>
<dbReference type="RefSeq" id="WP_206729969.1">
    <property type="nucleotide sequence ID" value="NZ_CP071090.1"/>
</dbReference>
<evidence type="ECO:0000256" key="7">
    <source>
        <dbReference type="ARBA" id="ARBA00023136"/>
    </source>
</evidence>
<dbReference type="Pfam" id="PF00795">
    <property type="entry name" value="CN_hydrolase"/>
    <property type="match status" value="1"/>
</dbReference>
<dbReference type="NCBIfam" id="TIGR00546">
    <property type="entry name" value="lnt"/>
    <property type="match status" value="1"/>
</dbReference>
<gene>
    <name evidence="9 11" type="primary">lnt</name>
    <name evidence="11" type="ORF">JY651_39980</name>
</gene>
<comment type="similarity">
    <text evidence="2 9">Belongs to the CN hydrolase family. Apolipoprotein N-acyltransferase subfamily.</text>
</comment>
<comment type="catalytic activity">
    <reaction evidence="9">
        <text>N-terminal S-1,2-diacyl-sn-glyceryl-L-cysteinyl-[lipoprotein] + a glycerophospholipid = N-acyl-S-1,2-diacyl-sn-glyceryl-L-cysteinyl-[lipoprotein] + a 2-acyl-sn-glycero-3-phospholipid + H(+)</text>
        <dbReference type="Rhea" id="RHEA:48228"/>
        <dbReference type="Rhea" id="RHEA-COMP:14681"/>
        <dbReference type="Rhea" id="RHEA-COMP:14684"/>
        <dbReference type="ChEBI" id="CHEBI:15378"/>
        <dbReference type="ChEBI" id="CHEBI:136912"/>
        <dbReference type="ChEBI" id="CHEBI:140656"/>
        <dbReference type="ChEBI" id="CHEBI:140657"/>
        <dbReference type="ChEBI" id="CHEBI:140660"/>
        <dbReference type="EC" id="2.3.1.269"/>
    </reaction>
</comment>
<comment type="pathway">
    <text evidence="9">Protein modification; lipoprotein biosynthesis (N-acyl transfer).</text>
</comment>
<evidence type="ECO:0000256" key="9">
    <source>
        <dbReference type="HAMAP-Rule" id="MF_01148"/>
    </source>
</evidence>
<evidence type="ECO:0000313" key="12">
    <source>
        <dbReference type="Proteomes" id="UP000662747"/>
    </source>
</evidence>
<dbReference type="PANTHER" id="PTHR38686">
    <property type="entry name" value="APOLIPOPROTEIN N-ACYLTRANSFERASE"/>
    <property type="match status" value="1"/>
</dbReference>
<evidence type="ECO:0000256" key="5">
    <source>
        <dbReference type="ARBA" id="ARBA00022692"/>
    </source>
</evidence>
<sequence>MLALFSGLRMPWTLLGWVALVPWLALVDRARTRREALWLGLALSVVFSAAVFGWFAGAVQAYSQAPLWVCWVALLLMAPVVQLQFPLAALARYDARRVLGMGWWGDSRPDIRVLMENGTRASAGGSARGSDALRAGAGVRLAWLPPVVTALAYVASEWFAPKLFADTLGLGLVTQEWMRQGADLAGAPGLTLLLLLGNECVLAAFQALRNPERRHRAVIPLGIGAALVLALTGYGAFRYSQVTQATRREPGFVVGAVQANITNYEKLKAERGTYDVVRMILDTHYEMSDALLRSAPVDFLVWPETVYPTTFGTPRSEAGAELDAEIAGYVAQRGVPLVFGTYDLDGEREFNAAMFLGPDARGERLEHTAYRKTMLFPLTEWVPDAIDTPMLREWLPWTGRWKRGPGPKAVSFRLRDGRSLTVAPLICYESIFPSYVADSVRKGAELLLTLSNDSWFSGTPAPRLHLAHAAFRSIETRRPQVRVTNSGVSALIDATGTVLAEVDDNQRSGLVMRVPTTAPLSSLALAWGNWLGPVAAVLTFVLVTGAHLYRRRAWL</sequence>
<keyword evidence="4 9" id="KW-0808">Transferase</keyword>
<feature type="transmembrane region" description="Helical" evidence="9">
    <location>
        <begin position="65"/>
        <end position="91"/>
    </location>
</feature>
<dbReference type="InterPro" id="IPR004563">
    <property type="entry name" value="Apolipo_AcylTrfase"/>
</dbReference>
<evidence type="ECO:0000313" key="11">
    <source>
        <dbReference type="EMBL" id="QSQ28458.1"/>
    </source>
</evidence>
<evidence type="ECO:0000256" key="1">
    <source>
        <dbReference type="ARBA" id="ARBA00004651"/>
    </source>
</evidence>
<keyword evidence="7 9" id="KW-0472">Membrane</keyword>
<dbReference type="Gene3D" id="3.60.110.10">
    <property type="entry name" value="Carbon-nitrogen hydrolase"/>
    <property type="match status" value="1"/>
</dbReference>
<evidence type="ECO:0000256" key="2">
    <source>
        <dbReference type="ARBA" id="ARBA00010065"/>
    </source>
</evidence>
<comment type="subcellular location">
    <subcellularLocation>
        <location evidence="1 9">Cell membrane</location>
        <topology evidence="1 9">Multi-pass membrane protein</topology>
    </subcellularLocation>
</comment>
<evidence type="ECO:0000256" key="6">
    <source>
        <dbReference type="ARBA" id="ARBA00022989"/>
    </source>
</evidence>
<dbReference type="InterPro" id="IPR045378">
    <property type="entry name" value="LNT_N"/>
</dbReference>
<comment type="caution">
    <text evidence="9">Lacks conserved residue(s) required for the propagation of feature annotation.</text>
</comment>
<name>A0ABX7PDD0_9BACT</name>
<dbReference type="CDD" id="cd07571">
    <property type="entry name" value="ALP_N-acyl_transferase"/>
    <property type="match status" value="1"/>
</dbReference>
<evidence type="ECO:0000259" key="10">
    <source>
        <dbReference type="PROSITE" id="PS50263"/>
    </source>
</evidence>